<dbReference type="Gene3D" id="2.130.10.10">
    <property type="entry name" value="YVTN repeat-like/Quinoprotein amine dehydrogenase"/>
    <property type="match status" value="1"/>
</dbReference>
<dbReference type="InterPro" id="IPR046312">
    <property type="entry name" value="DUF6454"/>
</dbReference>
<dbReference type="EMBL" id="JACHBT010000022">
    <property type="protein sequence ID" value="MBB6506390.1"/>
    <property type="molecule type" value="Genomic_DNA"/>
</dbReference>
<proteinExistence type="predicted"/>
<dbReference type="InterPro" id="IPR011044">
    <property type="entry name" value="Quino_amine_DH_bsu"/>
</dbReference>
<gene>
    <name evidence="2" type="ORF">F4693_003392</name>
</gene>
<evidence type="ECO:0000313" key="3">
    <source>
        <dbReference type="Proteomes" id="UP000522313"/>
    </source>
</evidence>
<evidence type="ECO:0000256" key="1">
    <source>
        <dbReference type="SAM" id="SignalP"/>
    </source>
</evidence>
<dbReference type="InterPro" id="IPR015943">
    <property type="entry name" value="WD40/YVTN_repeat-like_dom_sf"/>
</dbReference>
<organism evidence="2 3">
    <name type="scientific">Sphingomonas endophytica</name>
    <dbReference type="NCBI Taxonomy" id="869719"/>
    <lineage>
        <taxon>Bacteria</taxon>
        <taxon>Pseudomonadati</taxon>
        <taxon>Pseudomonadota</taxon>
        <taxon>Alphaproteobacteria</taxon>
        <taxon>Sphingomonadales</taxon>
        <taxon>Sphingomonadaceae</taxon>
        <taxon>Sphingomonas</taxon>
    </lineage>
</organism>
<dbReference type="Pfam" id="PF20055">
    <property type="entry name" value="DUF6454"/>
    <property type="match status" value="1"/>
</dbReference>
<reference evidence="2 3" key="1">
    <citation type="submission" date="2020-08" db="EMBL/GenBank/DDBJ databases">
        <title>The Agave Microbiome: Exploring the role of microbial communities in plant adaptations to desert environments.</title>
        <authorList>
            <person name="Partida-Martinez L.P."/>
        </authorList>
    </citation>
    <scope>NUCLEOTIDE SEQUENCE [LARGE SCALE GENOMIC DNA]</scope>
    <source>
        <strain evidence="2 3">AS3.13</strain>
    </source>
</reference>
<dbReference type="AlphaFoldDB" id="A0A7X0MQQ7"/>
<feature type="signal peptide" evidence="1">
    <location>
        <begin position="1"/>
        <end position="24"/>
    </location>
</feature>
<comment type="caution">
    <text evidence="2">The sequence shown here is derived from an EMBL/GenBank/DDBJ whole genome shotgun (WGS) entry which is preliminary data.</text>
</comment>
<dbReference type="Proteomes" id="UP000522313">
    <property type="component" value="Unassembled WGS sequence"/>
</dbReference>
<keyword evidence="1" id="KW-0732">Signal</keyword>
<feature type="chain" id="PRO_5031395870" description="Glutamine cyclotransferase" evidence="1">
    <location>
        <begin position="25"/>
        <end position="262"/>
    </location>
</feature>
<reference evidence="2 3" key="2">
    <citation type="submission" date="2020-08" db="EMBL/GenBank/DDBJ databases">
        <authorList>
            <person name="Partida-Martinez L."/>
            <person name="Huntemann M."/>
            <person name="Clum A."/>
            <person name="Wang J."/>
            <person name="Palaniappan K."/>
            <person name="Ritter S."/>
            <person name="Chen I.-M."/>
            <person name="Stamatis D."/>
            <person name="Reddy T."/>
            <person name="O'Malley R."/>
            <person name="Daum C."/>
            <person name="Shapiro N."/>
            <person name="Ivanova N."/>
            <person name="Kyrpides N."/>
            <person name="Woyke T."/>
        </authorList>
    </citation>
    <scope>NUCLEOTIDE SEQUENCE [LARGE SCALE GENOMIC DNA]</scope>
    <source>
        <strain evidence="2 3">AS3.13</strain>
    </source>
</reference>
<sequence>MNRRWMRSGTTLALLLLSSLSVAAAPQTAENEVEGARFRGATALDGDVFHVQGLALQGSRVWVTSVDRFSRRGYLHLFDRATGRSLRRIELTEGARYHPGGISVDGHSLWVPVAELRANSSAVLIELDTGTLRVRRRIRVADHLGCVAAQGRWLVAGNWNSRLLYVIDRDAPTRMRVVPNPSPTRYQDLKFAGGQLVGSGPRSWWTGTVDWLDWPRLTLHRSIGAGAYTAEGMAIEGRDLYFTPEDGPGRLYRFRLEHDASA</sequence>
<evidence type="ECO:0008006" key="4">
    <source>
        <dbReference type="Google" id="ProtNLM"/>
    </source>
</evidence>
<name>A0A7X0MQQ7_9SPHN</name>
<dbReference type="SUPFAM" id="SSF50969">
    <property type="entry name" value="YVTN repeat-like/Quinoprotein amine dehydrogenase"/>
    <property type="match status" value="1"/>
</dbReference>
<protein>
    <recommendedName>
        <fullName evidence="4">Glutamine cyclotransferase</fullName>
    </recommendedName>
</protein>
<accession>A0A7X0MQQ7</accession>
<dbReference type="RefSeq" id="WP_184508024.1">
    <property type="nucleotide sequence ID" value="NZ_JACHBT010000022.1"/>
</dbReference>
<evidence type="ECO:0000313" key="2">
    <source>
        <dbReference type="EMBL" id="MBB6506390.1"/>
    </source>
</evidence>